<dbReference type="EMBL" id="LN829119">
    <property type="protein sequence ID" value="CPR15464.1"/>
    <property type="molecule type" value="Genomic_DNA"/>
</dbReference>
<dbReference type="KEGG" id="fil:BN1229_v1_0365"/>
<evidence type="ECO:0000313" key="2">
    <source>
        <dbReference type="Proteomes" id="UP000033187"/>
    </source>
</evidence>
<accession>A0A0D6JAM6</accession>
<keyword evidence="2" id="KW-1185">Reference proteome</keyword>
<reference evidence="2" key="1">
    <citation type="submission" date="2015-02" db="EMBL/GenBank/DDBJ databases">
        <authorList>
            <person name="Chooi Y.-H."/>
        </authorList>
    </citation>
    <scope>NUCLEOTIDE SEQUENCE [LARGE SCALE GENOMIC DNA]</scope>
    <source>
        <strain evidence="2">strain Y</strain>
    </source>
</reference>
<gene>
    <name evidence="1" type="ORF">YBN1229_v1_0370</name>
</gene>
<dbReference type="Proteomes" id="UP000033187">
    <property type="component" value="Chromosome 1"/>
</dbReference>
<name>A0A0D6JAM6_9HYPH</name>
<dbReference type="AlphaFoldDB" id="A0A0D6JAM6"/>
<evidence type="ECO:0000313" key="1">
    <source>
        <dbReference type="EMBL" id="CPR15464.1"/>
    </source>
</evidence>
<dbReference type="Gene3D" id="3.40.630.30">
    <property type="match status" value="1"/>
</dbReference>
<protein>
    <submittedName>
        <fullName evidence="1">GCN5 family acetyltransferase</fullName>
    </submittedName>
</protein>
<proteinExistence type="predicted"/>
<sequence>MNLDQSWFCLSTQARGVGSAFIRAQDSYGLVFVLGEPAFYRRFGFSTDLAAQSPCVYSGPYFMALFLLPSDVALGAAVYAQTFARLS</sequence>
<keyword evidence="1" id="KW-0808">Transferase</keyword>
<dbReference type="KEGG" id="fiy:BN1229_v1_0370"/>
<organism evidence="1 2">
    <name type="scientific">Candidatus Filomicrobium marinum</name>
    <dbReference type="NCBI Taxonomy" id="1608628"/>
    <lineage>
        <taxon>Bacteria</taxon>
        <taxon>Pseudomonadati</taxon>
        <taxon>Pseudomonadota</taxon>
        <taxon>Alphaproteobacteria</taxon>
        <taxon>Hyphomicrobiales</taxon>
        <taxon>Hyphomicrobiaceae</taxon>
        <taxon>Filomicrobium</taxon>
    </lineage>
</organism>
<dbReference type="GO" id="GO:0016740">
    <property type="term" value="F:transferase activity"/>
    <property type="evidence" value="ECO:0007669"/>
    <property type="project" value="UniProtKB-KW"/>
</dbReference>